<name>A0A9P6LYS7_9FUNG</name>
<sequence>MPYLCKICTFTKFIFPPRAQGSRIALPHLDGSVAIYQANQSVFGQHHGLSAFVFDRNLPVADKTKIRAAYDWLIQNNPLYYGFQVVDPSDIPHLPQHEQGGVRRRHGFETQILSQPDPGPQVAEEALGDLAAGIDMVNNAPVKFSDQNLVVSLFPEIYIFGHSAFQLAHQRESLRGQLPLQEPQALPPFIQHQHQQDQVEEGEDAEDEGEAVVGEEEDVDVEGGNDDNDDDDDMEEEHGSEDEYLPSEESTRESTTDNDELEDEDELGGGSRSRFTIKNYAKLRLLHFDRTWGENARFLSFFFYWVNKDTVYGYRLRSTSATRGQREERRPTNVSDVMQAEDGGQCFPWDDIPKFVCAYNREWSRVWNFIRKTWSDKLLGGLKAWFWVTEFQDRGVPHVHFVLWSNWSVEELVEANNSGNRRRVIITTSSEPVQDVTERYLERIGDGVAPPDVDLAQKD</sequence>
<proteinExistence type="predicted"/>
<dbReference type="OrthoDB" id="2428469at2759"/>
<evidence type="ECO:0000256" key="1">
    <source>
        <dbReference type="SAM" id="MobiDB-lite"/>
    </source>
</evidence>
<reference evidence="3" key="1">
    <citation type="journal article" date="2020" name="Fungal Divers.">
        <title>Resolving the Mortierellaceae phylogeny through synthesis of multi-gene phylogenetics and phylogenomics.</title>
        <authorList>
            <person name="Vandepol N."/>
            <person name="Liber J."/>
            <person name="Desiro A."/>
            <person name="Na H."/>
            <person name="Kennedy M."/>
            <person name="Barry K."/>
            <person name="Grigoriev I.V."/>
            <person name="Miller A.N."/>
            <person name="O'Donnell K."/>
            <person name="Stajich J.E."/>
            <person name="Bonito G."/>
        </authorList>
    </citation>
    <scope>NUCLEOTIDE SEQUENCE</scope>
    <source>
        <strain evidence="3">MES-2147</strain>
    </source>
</reference>
<keyword evidence="4" id="KW-1185">Reference proteome</keyword>
<protein>
    <recommendedName>
        <fullName evidence="2">Helitron helicase-like domain-containing protein</fullName>
    </recommendedName>
</protein>
<gene>
    <name evidence="3" type="ORF">BGZ65_004679</name>
</gene>
<dbReference type="Pfam" id="PF14214">
    <property type="entry name" value="Helitron_like_N"/>
    <property type="match status" value="1"/>
</dbReference>
<dbReference type="Proteomes" id="UP000749646">
    <property type="component" value="Unassembled WGS sequence"/>
</dbReference>
<evidence type="ECO:0000259" key="2">
    <source>
        <dbReference type="Pfam" id="PF14214"/>
    </source>
</evidence>
<feature type="region of interest" description="Disordered" evidence="1">
    <location>
        <begin position="191"/>
        <end position="272"/>
    </location>
</feature>
<comment type="caution">
    <text evidence="3">The sequence shown here is derived from an EMBL/GenBank/DDBJ whole genome shotgun (WGS) entry which is preliminary data.</text>
</comment>
<dbReference type="InterPro" id="IPR025476">
    <property type="entry name" value="Helitron_helicase-like"/>
</dbReference>
<dbReference type="AlphaFoldDB" id="A0A9P6LYS7"/>
<evidence type="ECO:0000313" key="3">
    <source>
        <dbReference type="EMBL" id="KAF9953443.1"/>
    </source>
</evidence>
<feature type="compositionally biased region" description="Acidic residues" evidence="1">
    <location>
        <begin position="198"/>
        <end position="246"/>
    </location>
</feature>
<feature type="compositionally biased region" description="Acidic residues" evidence="1">
    <location>
        <begin position="256"/>
        <end position="267"/>
    </location>
</feature>
<feature type="domain" description="Helitron helicase-like" evidence="2">
    <location>
        <begin position="349"/>
        <end position="403"/>
    </location>
</feature>
<accession>A0A9P6LYS7</accession>
<dbReference type="EMBL" id="JAAAHW010006907">
    <property type="protein sequence ID" value="KAF9953443.1"/>
    <property type="molecule type" value="Genomic_DNA"/>
</dbReference>
<evidence type="ECO:0000313" key="4">
    <source>
        <dbReference type="Proteomes" id="UP000749646"/>
    </source>
</evidence>
<organism evidence="3 4">
    <name type="scientific">Modicella reniformis</name>
    <dbReference type="NCBI Taxonomy" id="1440133"/>
    <lineage>
        <taxon>Eukaryota</taxon>
        <taxon>Fungi</taxon>
        <taxon>Fungi incertae sedis</taxon>
        <taxon>Mucoromycota</taxon>
        <taxon>Mortierellomycotina</taxon>
        <taxon>Mortierellomycetes</taxon>
        <taxon>Mortierellales</taxon>
        <taxon>Mortierellaceae</taxon>
        <taxon>Modicella</taxon>
    </lineage>
</organism>